<dbReference type="SUPFAM" id="SSF52113">
    <property type="entry name" value="BRCT domain"/>
    <property type="match status" value="2"/>
</dbReference>
<dbReference type="GO" id="GO:2000431">
    <property type="term" value="P:regulation of cytokinesis, actomyosin contractile ring assembly"/>
    <property type="evidence" value="ECO:0007669"/>
    <property type="project" value="InterPro"/>
</dbReference>
<accession>A0A6P8IMN2</accession>
<dbReference type="InterPro" id="IPR026817">
    <property type="entry name" value="Ect2"/>
</dbReference>
<dbReference type="InterPro" id="IPR001331">
    <property type="entry name" value="GDS_CDC24_CS"/>
</dbReference>
<proteinExistence type="predicted"/>
<feature type="domain" description="BRCT" evidence="3">
    <location>
        <begin position="116"/>
        <end position="191"/>
    </location>
</feature>
<gene>
    <name evidence="5" type="primary">LOC116302623</name>
</gene>
<dbReference type="InterPro" id="IPR000219">
    <property type="entry name" value="DH_dom"/>
</dbReference>
<dbReference type="Gene3D" id="2.30.29.30">
    <property type="entry name" value="Pleckstrin-homology domain (PH domain)/Phosphotyrosine-binding domain (PTB)"/>
    <property type="match status" value="1"/>
</dbReference>
<dbReference type="GO" id="GO:0005096">
    <property type="term" value="F:GTPase activator activity"/>
    <property type="evidence" value="ECO:0007669"/>
    <property type="project" value="InterPro"/>
</dbReference>
<reference evidence="5" key="1">
    <citation type="submission" date="2025-08" db="UniProtKB">
        <authorList>
            <consortium name="RefSeq"/>
        </authorList>
    </citation>
    <scope>IDENTIFICATION</scope>
    <source>
        <tissue evidence="5">Tentacle</tissue>
    </source>
</reference>
<dbReference type="GO" id="GO:0035556">
    <property type="term" value="P:intracellular signal transduction"/>
    <property type="evidence" value="ECO:0007669"/>
    <property type="project" value="InterPro"/>
</dbReference>
<dbReference type="Pfam" id="PF21243">
    <property type="entry name" value="ECT2_BRCT0"/>
    <property type="match status" value="1"/>
</dbReference>
<dbReference type="Pfam" id="PF12738">
    <property type="entry name" value="PTCB-BRCT"/>
    <property type="match status" value="1"/>
</dbReference>
<dbReference type="GO" id="GO:0007399">
    <property type="term" value="P:nervous system development"/>
    <property type="evidence" value="ECO:0007669"/>
    <property type="project" value="TreeGrafter"/>
</dbReference>
<dbReference type="PROSITE" id="PS00741">
    <property type="entry name" value="DH_1"/>
    <property type="match status" value="1"/>
</dbReference>
<dbReference type="CDD" id="cd17733">
    <property type="entry name" value="BRCT_Ect2_rpt1"/>
    <property type="match status" value="1"/>
</dbReference>
<dbReference type="Gene3D" id="1.20.900.10">
    <property type="entry name" value="Dbl homology (DH) domain"/>
    <property type="match status" value="1"/>
</dbReference>
<dbReference type="CDD" id="cd17732">
    <property type="entry name" value="BRCT_Ect2_rpt2"/>
    <property type="match status" value="1"/>
</dbReference>
<dbReference type="Gene3D" id="3.40.50.10190">
    <property type="entry name" value="BRCT domain"/>
    <property type="match status" value="3"/>
</dbReference>
<dbReference type="InterPro" id="IPR036420">
    <property type="entry name" value="BRCT_dom_sf"/>
</dbReference>
<evidence type="ECO:0000259" key="3">
    <source>
        <dbReference type="PROSITE" id="PS50172"/>
    </source>
</evidence>
<evidence type="ECO:0000313" key="5">
    <source>
        <dbReference type="RefSeq" id="XP_031567820.1"/>
    </source>
</evidence>
<dbReference type="SUPFAM" id="SSF50729">
    <property type="entry name" value="PH domain-like"/>
    <property type="match status" value="1"/>
</dbReference>
<dbReference type="InterPro" id="IPR049396">
    <property type="entry name" value="ECT2_BRCT0"/>
</dbReference>
<dbReference type="Pfam" id="PF00621">
    <property type="entry name" value="RhoGEF"/>
    <property type="match status" value="1"/>
</dbReference>
<feature type="domain" description="DH" evidence="2">
    <location>
        <begin position="393"/>
        <end position="580"/>
    </location>
</feature>
<evidence type="ECO:0000313" key="4">
    <source>
        <dbReference type="Proteomes" id="UP000515163"/>
    </source>
</evidence>
<dbReference type="PANTHER" id="PTHR16777">
    <property type="entry name" value="PROTEIN ECT2"/>
    <property type="match status" value="1"/>
</dbReference>
<dbReference type="SUPFAM" id="SSF48065">
    <property type="entry name" value="DBL homology domain (DH-domain)"/>
    <property type="match status" value="1"/>
</dbReference>
<sequence>MSEESSVESNDSPSRAEEGSISGMETRVCIVGKKNFENEELLKALETLKIPTIKTEDTKDILKTINDEVETVFVCDPFEGEEFLNLHREEQRIIGPPVVLACAKNNLTLPYNSRPLYCSIMANHIICFTGFKKKEEMGKLCNLVHHMGGSIRGELSGRVTHLVASSVHGHKYGTAVSLGKPIMTVDWIYACWDKKLDLNVSASSDEMDKFKMAPFHGLSLSFYGFSDEEKKHMEESTEQQGGKFVDSSNASCTHVVVEDGVKELPDNIRNSSQTFVVKQEWFWASIHMDGCADESLYPFTSTPHDQTTKQNTPASVGRKRKRKKIKESDITDLLSPDSPLFKNKRKSGDLLSVSGSLLDYTLLSPATPVAGRGDATPSGTITPLSTPKPAPTARQQVTMELLQTEKNYVGILTTILKVFKEPLETDPRGPIVPTESIKTIFGSLPDILDVHTKIMEEIEAIISSWSEDKCIGKVILNHADVLCKVYPPFVNYFEMSKETVNKHDRENPRFHAFLKACLSKSECGRQSLAELLIRPVQRLPSMNLLLSDILKRTDKNNPDYVPLMQASDALKNVMMHINEDKRKTEGQVQMFEILRDVDGCPAYILSSHRSYVTKADTFELGDGVCGKGEPVTIFLFNDSLEMTKRRGMKINKAMKSPAAIRTPQKAYKHLEFIPLSHVRRVVNIRDNEDCQNLFGIIYRVANEMKEKLLMFRLINDDIQKEDWLYKLTMGLANTACTTDTENFVTTVDPQELMLSKSDLSTGGTLSRAVRVAKRTTRKVSRALSMNKTPRKSNMVRRSSSNVTPSREVFAGASPLATSSIYNQNVPIGLRGRAMSVCEGMDSELMDVDLKVRRSMSISEER</sequence>
<dbReference type="InParanoid" id="A0A6P8IMN2"/>
<dbReference type="InterPro" id="IPR011993">
    <property type="entry name" value="PH-like_dom_sf"/>
</dbReference>
<dbReference type="FunCoup" id="A0A6P8IMN2">
    <property type="interactions" value="1115"/>
</dbReference>
<dbReference type="SMART" id="SM00292">
    <property type="entry name" value="BRCT"/>
    <property type="match status" value="2"/>
</dbReference>
<dbReference type="RefSeq" id="XP_031567820.1">
    <property type="nucleotide sequence ID" value="XM_031711960.1"/>
</dbReference>
<feature type="region of interest" description="Disordered" evidence="1">
    <location>
        <begin position="368"/>
        <end position="391"/>
    </location>
</feature>
<feature type="region of interest" description="Disordered" evidence="1">
    <location>
        <begin position="300"/>
        <end position="329"/>
    </location>
</feature>
<dbReference type="CDD" id="cd01229">
    <property type="entry name" value="PH_Ect2"/>
    <property type="match status" value="1"/>
</dbReference>
<dbReference type="Pfam" id="PF00533">
    <property type="entry name" value="BRCT"/>
    <property type="match status" value="1"/>
</dbReference>
<feature type="compositionally biased region" description="Polar residues" evidence="1">
    <location>
        <begin position="300"/>
        <end position="314"/>
    </location>
</feature>
<dbReference type="SMART" id="SM00325">
    <property type="entry name" value="RhoGEF"/>
    <property type="match status" value="1"/>
</dbReference>
<feature type="region of interest" description="Disordered" evidence="1">
    <location>
        <begin position="1"/>
        <end position="21"/>
    </location>
</feature>
<evidence type="ECO:0000256" key="1">
    <source>
        <dbReference type="SAM" id="MobiDB-lite"/>
    </source>
</evidence>
<dbReference type="GO" id="GO:0000281">
    <property type="term" value="P:mitotic cytokinesis"/>
    <property type="evidence" value="ECO:0007669"/>
    <property type="project" value="TreeGrafter"/>
</dbReference>
<dbReference type="OrthoDB" id="9997817at2759"/>
<dbReference type="InterPro" id="IPR035899">
    <property type="entry name" value="DBL_dom_sf"/>
</dbReference>
<dbReference type="PROSITE" id="PS50010">
    <property type="entry name" value="DH_2"/>
    <property type="match status" value="1"/>
</dbReference>
<dbReference type="InterPro" id="IPR001357">
    <property type="entry name" value="BRCT_dom"/>
</dbReference>
<dbReference type="PANTHER" id="PTHR16777:SF2">
    <property type="entry name" value="PROTEIN ECT2"/>
    <property type="match status" value="1"/>
</dbReference>
<dbReference type="Pfam" id="PF21242">
    <property type="entry name" value="ECT2_PH"/>
    <property type="match status" value="1"/>
</dbReference>
<dbReference type="GO" id="GO:0005938">
    <property type="term" value="C:cell cortex"/>
    <property type="evidence" value="ECO:0007669"/>
    <property type="project" value="TreeGrafter"/>
</dbReference>
<name>A0A6P8IMN2_ACTTE</name>
<dbReference type="KEGG" id="aten:116302623"/>
<organism evidence="4 5">
    <name type="scientific">Actinia tenebrosa</name>
    <name type="common">Australian red waratah sea anemone</name>
    <dbReference type="NCBI Taxonomy" id="6105"/>
    <lineage>
        <taxon>Eukaryota</taxon>
        <taxon>Metazoa</taxon>
        <taxon>Cnidaria</taxon>
        <taxon>Anthozoa</taxon>
        <taxon>Hexacorallia</taxon>
        <taxon>Actiniaria</taxon>
        <taxon>Actiniidae</taxon>
        <taxon>Actinia</taxon>
    </lineage>
</organism>
<keyword evidence="4" id="KW-1185">Reference proteome</keyword>
<dbReference type="GO" id="GO:0005634">
    <property type="term" value="C:nucleus"/>
    <property type="evidence" value="ECO:0007669"/>
    <property type="project" value="InterPro"/>
</dbReference>
<dbReference type="PROSITE" id="PS50172">
    <property type="entry name" value="BRCT"/>
    <property type="match status" value="2"/>
</dbReference>
<dbReference type="Proteomes" id="UP000515163">
    <property type="component" value="Unplaced"/>
</dbReference>
<dbReference type="GeneID" id="116302623"/>
<dbReference type="CDD" id="cd00160">
    <property type="entry name" value="RhoGEF"/>
    <property type="match status" value="1"/>
</dbReference>
<protein>
    <submittedName>
        <fullName evidence="5">Protein ECT2-like isoform X1</fullName>
    </submittedName>
</protein>
<dbReference type="GO" id="GO:0005085">
    <property type="term" value="F:guanyl-nucleotide exchange factor activity"/>
    <property type="evidence" value="ECO:0007669"/>
    <property type="project" value="InterPro"/>
</dbReference>
<dbReference type="InterPro" id="IPR049395">
    <property type="entry name" value="ECT2_PH"/>
</dbReference>
<feature type="domain" description="BRCT" evidence="3">
    <location>
        <begin position="210"/>
        <end position="299"/>
    </location>
</feature>
<evidence type="ECO:0000259" key="2">
    <source>
        <dbReference type="PROSITE" id="PS50010"/>
    </source>
</evidence>
<dbReference type="AlphaFoldDB" id="A0A6P8IMN2"/>